<reference evidence="1 2" key="1">
    <citation type="submission" date="2022-11" db="EMBL/GenBank/DDBJ databases">
        <title>Minimal conservation of predation-associated metabolite biosynthetic gene clusters underscores biosynthetic potential of Myxococcota including descriptions for ten novel species: Archangium lansinium sp. nov., Myxococcus landrumus sp. nov., Nannocystis bai.</title>
        <authorList>
            <person name="Ahearne A."/>
            <person name="Stevens C."/>
            <person name="Dowd S."/>
        </authorList>
    </citation>
    <scope>NUCLEOTIDE SEQUENCE [LARGE SCALE GENOMIC DNA]</scope>
    <source>
        <strain evidence="1 2">BB15-2</strain>
    </source>
</reference>
<sequence>MSNPPRLPQSEAEFLEILGILSQLTADPATLGELVRPLTPEDEALLALDPATLPADQRQAHANARLRQLFQAHVNPSTDLGPSTMPDLGTLTMPDLGTPTMPDLGTLTMPDLGTPTMPDLGTLTMPHLDPPTMPDLGTLTMPHLDLPAMPDFGLSDPGPLTPEDEALIALDPATLTPEQRRARALAMARKLLRPPE</sequence>
<dbReference type="EMBL" id="JAQNDL010000003">
    <property type="protein sequence ID" value="MDC0720654.1"/>
    <property type="molecule type" value="Genomic_DNA"/>
</dbReference>
<dbReference type="Proteomes" id="UP001221686">
    <property type="component" value="Unassembled WGS sequence"/>
</dbReference>
<name>A0ABT5E5N5_9BACT</name>
<evidence type="ECO:0000313" key="1">
    <source>
        <dbReference type="EMBL" id="MDC0720654.1"/>
    </source>
</evidence>
<accession>A0ABT5E5N5</accession>
<proteinExistence type="predicted"/>
<comment type="caution">
    <text evidence="1">The sequence shown here is derived from an EMBL/GenBank/DDBJ whole genome shotgun (WGS) entry which is preliminary data.</text>
</comment>
<organism evidence="1 2">
    <name type="scientific">Nannocystis bainbridge</name>
    <dbReference type="NCBI Taxonomy" id="2995303"/>
    <lineage>
        <taxon>Bacteria</taxon>
        <taxon>Pseudomonadati</taxon>
        <taxon>Myxococcota</taxon>
        <taxon>Polyangia</taxon>
        <taxon>Nannocystales</taxon>
        <taxon>Nannocystaceae</taxon>
        <taxon>Nannocystis</taxon>
    </lineage>
</organism>
<protein>
    <submittedName>
        <fullName evidence="1">Uncharacterized protein</fullName>
    </submittedName>
</protein>
<keyword evidence="2" id="KW-1185">Reference proteome</keyword>
<gene>
    <name evidence="1" type="ORF">POL25_27365</name>
</gene>
<evidence type="ECO:0000313" key="2">
    <source>
        <dbReference type="Proteomes" id="UP001221686"/>
    </source>
</evidence>